<evidence type="ECO:0000313" key="3">
    <source>
        <dbReference type="Proteomes" id="UP000485058"/>
    </source>
</evidence>
<evidence type="ECO:0000313" key="2">
    <source>
        <dbReference type="EMBL" id="GFH33072.1"/>
    </source>
</evidence>
<proteinExistence type="predicted"/>
<name>A0A6A0AJX0_HAELA</name>
<keyword evidence="3" id="KW-1185">Reference proteome</keyword>
<accession>A0A6A0AJX0</accession>
<dbReference type="EMBL" id="BLLF01007696">
    <property type="protein sequence ID" value="GFH33072.1"/>
    <property type="molecule type" value="Genomic_DNA"/>
</dbReference>
<feature type="non-terminal residue" evidence="2">
    <location>
        <position position="113"/>
    </location>
</feature>
<evidence type="ECO:0000256" key="1">
    <source>
        <dbReference type="SAM" id="MobiDB-lite"/>
    </source>
</evidence>
<reference evidence="2 3" key="1">
    <citation type="submission" date="2020-02" db="EMBL/GenBank/DDBJ databases">
        <title>Draft genome sequence of Haematococcus lacustris strain NIES-144.</title>
        <authorList>
            <person name="Morimoto D."/>
            <person name="Nakagawa S."/>
            <person name="Yoshida T."/>
            <person name="Sawayama S."/>
        </authorList>
    </citation>
    <scope>NUCLEOTIDE SEQUENCE [LARGE SCALE GENOMIC DNA]</scope>
    <source>
        <strain evidence="2 3">NIES-144</strain>
    </source>
</reference>
<protein>
    <submittedName>
        <fullName evidence="2">Uncharacterized protein</fullName>
    </submittedName>
</protein>
<dbReference type="Proteomes" id="UP000485058">
    <property type="component" value="Unassembled WGS sequence"/>
</dbReference>
<comment type="caution">
    <text evidence="2">The sequence shown here is derived from an EMBL/GenBank/DDBJ whole genome shotgun (WGS) entry which is preliminary data.</text>
</comment>
<sequence length="113" mass="12344">MHQCLSPYLVKAKKEAEQAGLKFDLLNWTPDDLKKHVKVAQKLKAKAGSVKIVKHHEEAEKFCIEMQGPVGELLDEAAEELASTAGGSSHGDPVEQARDRLLNSLCADPKGLK</sequence>
<dbReference type="AlphaFoldDB" id="A0A6A0AJX0"/>
<feature type="region of interest" description="Disordered" evidence="1">
    <location>
        <begin position="80"/>
        <end position="100"/>
    </location>
</feature>
<organism evidence="2 3">
    <name type="scientific">Haematococcus lacustris</name>
    <name type="common">Green alga</name>
    <name type="synonym">Haematococcus pluvialis</name>
    <dbReference type="NCBI Taxonomy" id="44745"/>
    <lineage>
        <taxon>Eukaryota</taxon>
        <taxon>Viridiplantae</taxon>
        <taxon>Chlorophyta</taxon>
        <taxon>core chlorophytes</taxon>
        <taxon>Chlorophyceae</taxon>
        <taxon>CS clade</taxon>
        <taxon>Chlamydomonadales</taxon>
        <taxon>Haematococcaceae</taxon>
        <taxon>Haematococcus</taxon>
    </lineage>
</organism>
<gene>
    <name evidence="2" type="ORF">HaLaN_32387</name>
</gene>